<dbReference type="InterPro" id="IPR005178">
    <property type="entry name" value="Ostalpha/TMEM184C"/>
</dbReference>
<accession>A0A194PGJ0</accession>
<feature type="transmembrane region" description="Helical" evidence="5">
    <location>
        <begin position="122"/>
        <end position="140"/>
    </location>
</feature>
<dbReference type="STRING" id="66420.A0A194PGJ0"/>
<organism evidence="6 7">
    <name type="scientific">Papilio xuthus</name>
    <name type="common">Asian swallowtail butterfly</name>
    <dbReference type="NCBI Taxonomy" id="66420"/>
    <lineage>
        <taxon>Eukaryota</taxon>
        <taxon>Metazoa</taxon>
        <taxon>Ecdysozoa</taxon>
        <taxon>Arthropoda</taxon>
        <taxon>Hexapoda</taxon>
        <taxon>Insecta</taxon>
        <taxon>Pterygota</taxon>
        <taxon>Neoptera</taxon>
        <taxon>Endopterygota</taxon>
        <taxon>Lepidoptera</taxon>
        <taxon>Glossata</taxon>
        <taxon>Ditrysia</taxon>
        <taxon>Papilionoidea</taxon>
        <taxon>Papilionidae</taxon>
        <taxon>Papilioninae</taxon>
        <taxon>Papilio</taxon>
    </lineage>
</organism>
<keyword evidence="4 5" id="KW-0472">Membrane</keyword>
<evidence type="ECO:0000313" key="6">
    <source>
        <dbReference type="EMBL" id="KPI92506.1"/>
    </source>
</evidence>
<dbReference type="EMBL" id="KQ459604">
    <property type="protein sequence ID" value="KPI92506.1"/>
    <property type="molecule type" value="Genomic_DNA"/>
</dbReference>
<evidence type="ECO:0000256" key="5">
    <source>
        <dbReference type="SAM" id="Phobius"/>
    </source>
</evidence>
<dbReference type="SMART" id="SM01417">
    <property type="entry name" value="Solute_trans_a"/>
    <property type="match status" value="1"/>
</dbReference>
<evidence type="ECO:0000256" key="1">
    <source>
        <dbReference type="ARBA" id="ARBA00004141"/>
    </source>
</evidence>
<dbReference type="PANTHER" id="PTHR23423">
    <property type="entry name" value="ORGANIC SOLUTE TRANSPORTER-RELATED"/>
    <property type="match status" value="1"/>
</dbReference>
<feature type="transmembrane region" description="Helical" evidence="5">
    <location>
        <begin position="219"/>
        <end position="242"/>
    </location>
</feature>
<dbReference type="Proteomes" id="UP000053268">
    <property type="component" value="Unassembled WGS sequence"/>
</dbReference>
<sequence>MSLSEESSGDGILASRHVSPETNHHENNAMNTTLLCHNFTLEPDFISYLTALQPYAWVLWSSGLVVLILLWTIYAITLRSAIKKRSESSTNLATVLSVYPLVASAAYIAIVVPRATLVAEAIAQEVVMVALYHFFCLIIAECGGTSQFIRRAGDSRLETRVLPCCCWPCCIIPRPKIDKRSLTWLRCLVLQIPIVQAVLYVIILVLWAEDMMIYRHGLVYIQIFVGASILSGIWGVIMCIRAANGIGVVLRPKFVALQLVLIIVKLQCGLSKLVSDLATLPCVMSLHPTVLVNVTQYTITIFEMLLLSIWAWRLYGAAETKSLNKVQKVVVAVLEEGTGVLDVKQRKEGVDNKSFNITDNKYEGKV</sequence>
<proteinExistence type="predicted"/>
<feature type="transmembrane region" description="Helical" evidence="5">
    <location>
        <begin position="294"/>
        <end position="315"/>
    </location>
</feature>
<evidence type="ECO:0000256" key="2">
    <source>
        <dbReference type="ARBA" id="ARBA00022692"/>
    </source>
</evidence>
<dbReference type="AlphaFoldDB" id="A0A194PGJ0"/>
<keyword evidence="3 5" id="KW-1133">Transmembrane helix</keyword>
<feature type="transmembrane region" description="Helical" evidence="5">
    <location>
        <begin position="90"/>
        <end position="110"/>
    </location>
</feature>
<feature type="transmembrane region" description="Helical" evidence="5">
    <location>
        <begin position="184"/>
        <end position="207"/>
    </location>
</feature>
<name>A0A194PGJ0_PAPXU</name>
<keyword evidence="2 5" id="KW-0812">Transmembrane</keyword>
<dbReference type="GO" id="GO:0016020">
    <property type="term" value="C:membrane"/>
    <property type="evidence" value="ECO:0007669"/>
    <property type="project" value="UniProtKB-SubCell"/>
</dbReference>
<evidence type="ECO:0000256" key="4">
    <source>
        <dbReference type="ARBA" id="ARBA00023136"/>
    </source>
</evidence>
<protein>
    <submittedName>
        <fullName evidence="6">Organic solute transporter subunit alpha</fullName>
    </submittedName>
</protein>
<dbReference type="Pfam" id="PF03619">
    <property type="entry name" value="Solute_trans_a"/>
    <property type="match status" value="1"/>
</dbReference>
<reference evidence="6 7" key="1">
    <citation type="journal article" date="2015" name="Nat. Commun.">
        <title>Outbred genome sequencing and CRISPR/Cas9 gene editing in butterflies.</title>
        <authorList>
            <person name="Li X."/>
            <person name="Fan D."/>
            <person name="Zhang W."/>
            <person name="Liu G."/>
            <person name="Zhang L."/>
            <person name="Zhao L."/>
            <person name="Fang X."/>
            <person name="Chen L."/>
            <person name="Dong Y."/>
            <person name="Chen Y."/>
            <person name="Ding Y."/>
            <person name="Zhao R."/>
            <person name="Feng M."/>
            <person name="Zhu Y."/>
            <person name="Feng Y."/>
            <person name="Jiang X."/>
            <person name="Zhu D."/>
            <person name="Xiang H."/>
            <person name="Feng X."/>
            <person name="Li S."/>
            <person name="Wang J."/>
            <person name="Zhang G."/>
            <person name="Kronforst M.R."/>
            <person name="Wang W."/>
        </authorList>
    </citation>
    <scope>NUCLEOTIDE SEQUENCE [LARGE SCALE GENOMIC DNA]</scope>
    <source>
        <strain evidence="6">Ya'a_city_454_Px</strain>
        <tissue evidence="6">Whole body</tissue>
    </source>
</reference>
<gene>
    <name evidence="6" type="ORF">RR46_13727</name>
</gene>
<comment type="subcellular location">
    <subcellularLocation>
        <location evidence="1">Membrane</location>
        <topology evidence="1">Multi-pass membrane protein</topology>
    </subcellularLocation>
</comment>
<evidence type="ECO:0000313" key="7">
    <source>
        <dbReference type="Proteomes" id="UP000053268"/>
    </source>
</evidence>
<feature type="transmembrane region" description="Helical" evidence="5">
    <location>
        <begin position="57"/>
        <end position="78"/>
    </location>
</feature>
<keyword evidence="7" id="KW-1185">Reference proteome</keyword>
<evidence type="ECO:0000256" key="3">
    <source>
        <dbReference type="ARBA" id="ARBA00022989"/>
    </source>
</evidence>